<name>A0ABS0IW22_9GAMM</name>
<sequence length="122" mass="14150">MENGIEGLMLKNGLTPKDIHRIKKFSRRSGNSIQVEITNLGNSLFRLILVFLLLILTLCSAIYFSSDNNHTSLIISFLIAVSIICFFSAPRLRYKSFLFIKKTKENNDKEYSRDPHPYHQRK</sequence>
<keyword evidence="1" id="KW-0472">Membrane</keyword>
<evidence type="ECO:0000256" key="1">
    <source>
        <dbReference type="SAM" id="Phobius"/>
    </source>
</evidence>
<organism evidence="2 3">
    <name type="scientific">Proteus alimentorum</name>
    <dbReference type="NCBI Taxonomy" id="1973495"/>
    <lineage>
        <taxon>Bacteria</taxon>
        <taxon>Pseudomonadati</taxon>
        <taxon>Pseudomonadota</taxon>
        <taxon>Gammaproteobacteria</taxon>
        <taxon>Enterobacterales</taxon>
        <taxon>Morganellaceae</taxon>
        <taxon>Proteus</taxon>
    </lineage>
</organism>
<feature type="transmembrane region" description="Helical" evidence="1">
    <location>
        <begin position="44"/>
        <end position="64"/>
    </location>
</feature>
<evidence type="ECO:0000313" key="2">
    <source>
        <dbReference type="EMBL" id="MBG2880222.1"/>
    </source>
</evidence>
<keyword evidence="3" id="KW-1185">Reference proteome</keyword>
<keyword evidence="1" id="KW-1133">Transmembrane helix</keyword>
<proteinExistence type="predicted"/>
<comment type="caution">
    <text evidence="2">The sequence shown here is derived from an EMBL/GenBank/DDBJ whole genome shotgun (WGS) entry which is preliminary data.</text>
</comment>
<evidence type="ECO:0000313" key="3">
    <source>
        <dbReference type="Proteomes" id="UP000614721"/>
    </source>
</evidence>
<reference evidence="2 3" key="1">
    <citation type="submission" date="2020-11" db="EMBL/GenBank/DDBJ databases">
        <title>Enhanced detection system for hospital associated transmission using whole genome sequencing surveillance.</title>
        <authorList>
            <person name="Harrison L.H."/>
            <person name="Van Tyne D."/>
            <person name="Marsh J.W."/>
            <person name="Griffith M.P."/>
            <person name="Snyder D.J."/>
            <person name="Cooper V.S."/>
            <person name="Mustapha M."/>
        </authorList>
    </citation>
    <scope>NUCLEOTIDE SEQUENCE [LARGE SCALE GENOMIC DNA]</scope>
    <source>
        <strain evidence="2 3">PR00075</strain>
    </source>
</reference>
<protein>
    <submittedName>
        <fullName evidence="2">Uncharacterized protein</fullName>
    </submittedName>
</protein>
<dbReference type="RefSeq" id="WP_196567292.1">
    <property type="nucleotide sequence ID" value="NZ_JADRYY010000014.1"/>
</dbReference>
<dbReference type="EMBL" id="JADSJP010000022">
    <property type="protein sequence ID" value="MBG2880222.1"/>
    <property type="molecule type" value="Genomic_DNA"/>
</dbReference>
<gene>
    <name evidence="2" type="ORF">I4902_13210</name>
</gene>
<dbReference type="Proteomes" id="UP000614721">
    <property type="component" value="Unassembled WGS sequence"/>
</dbReference>
<feature type="transmembrane region" description="Helical" evidence="1">
    <location>
        <begin position="70"/>
        <end position="89"/>
    </location>
</feature>
<keyword evidence="1" id="KW-0812">Transmembrane</keyword>
<accession>A0ABS0IW22</accession>